<name>A0A1D6G7H1_MAIZE</name>
<dbReference type="InParanoid" id="A0A1D6G7H1"/>
<dbReference type="AlphaFoldDB" id="A0A1D6G7H1"/>
<proteinExistence type="predicted"/>
<dbReference type="EMBL" id="CM000784">
    <property type="protein sequence ID" value="AQK99112.1"/>
    <property type="molecule type" value="Genomic_DNA"/>
</dbReference>
<sequence length="364" mass="39430">MEDPVAAPSSSSAAPAASAAARISAAAAAAVTSAVTSAPPALAPLQPSGTAAAVPEAASTCRRQLFTVELRPGESTIVSWKKLLKEAGHTATAPPVAPEPKFAAHAGPSGAAHPAENDPKDPMQSLKKLSAFTWENIAVTKRILMMYQMMISMTLRILSLMMLNCHLVYEYIYKETYDCHEDEYFEVDNLKTKHDGYFVNKGSWIRFDYFDIGYVPGKSSARGTAKVGKQLASSNIGSYGQYHEDNRVVKNKTSGPGGAPRRKSSEFSVGDAAARAKVIKDVSDAPLELRDLEKQKAAPPPVSYAHKSKTSEAFDYAYPADRDKGTSAQLGFQQRKANQGKIQEHELMNRLMSIVGHLVQRRTL</sequence>
<accession>A0A1D6G7H1</accession>
<dbReference type="PANTHER" id="PTHR21669:SF28">
    <property type="entry name" value="YEMANUCLEIN"/>
    <property type="match status" value="1"/>
</dbReference>
<feature type="compositionally biased region" description="Low complexity" evidence="1">
    <location>
        <begin position="103"/>
        <end position="114"/>
    </location>
</feature>
<dbReference type="ExpressionAtlas" id="A0A1D6G7H1">
    <property type="expression patterns" value="baseline and differential"/>
</dbReference>
<evidence type="ECO:0000313" key="2">
    <source>
        <dbReference type="EMBL" id="AQK99112.1"/>
    </source>
</evidence>
<protein>
    <submittedName>
        <fullName evidence="2">Wound-responsive family protein</fullName>
    </submittedName>
</protein>
<gene>
    <name evidence="2" type="ORF">ZEAMMB73_Zm00001d012213</name>
</gene>
<dbReference type="STRING" id="4577.A0A1D6G7H1"/>
<dbReference type="IntAct" id="A0A1D6G7H1">
    <property type="interactions" value="3"/>
</dbReference>
<evidence type="ECO:0000256" key="1">
    <source>
        <dbReference type="SAM" id="MobiDB-lite"/>
    </source>
</evidence>
<dbReference type="PANTHER" id="PTHR21669">
    <property type="entry name" value="CAPZ-INTERACTING PROTEIN AND RELATED PROTEINS"/>
    <property type="match status" value="1"/>
</dbReference>
<feature type="region of interest" description="Disordered" evidence="1">
    <location>
        <begin position="89"/>
        <end position="122"/>
    </location>
</feature>
<reference evidence="2" key="1">
    <citation type="submission" date="2015-12" db="EMBL/GenBank/DDBJ databases">
        <title>Update maize B73 reference genome by single molecule sequencing technologies.</title>
        <authorList>
            <consortium name="Maize Genome Sequencing Project"/>
            <person name="Ware D."/>
        </authorList>
    </citation>
    <scope>NUCLEOTIDE SEQUENCE</scope>
    <source>
        <tissue evidence="2">Seedling</tissue>
    </source>
</reference>
<organism evidence="2">
    <name type="scientific">Zea mays</name>
    <name type="common">Maize</name>
    <dbReference type="NCBI Taxonomy" id="4577"/>
    <lineage>
        <taxon>Eukaryota</taxon>
        <taxon>Viridiplantae</taxon>
        <taxon>Streptophyta</taxon>
        <taxon>Embryophyta</taxon>
        <taxon>Tracheophyta</taxon>
        <taxon>Spermatophyta</taxon>
        <taxon>Magnoliopsida</taxon>
        <taxon>Liliopsida</taxon>
        <taxon>Poales</taxon>
        <taxon>Poaceae</taxon>
        <taxon>PACMAD clade</taxon>
        <taxon>Panicoideae</taxon>
        <taxon>Andropogonodae</taxon>
        <taxon>Andropogoneae</taxon>
        <taxon>Tripsacinae</taxon>
        <taxon>Zea</taxon>
    </lineage>
</organism>
<feature type="region of interest" description="Disordered" evidence="1">
    <location>
        <begin position="248"/>
        <end position="268"/>
    </location>
</feature>